<comment type="similarity">
    <text evidence="1 7">Belongs to the SbcD family.</text>
</comment>
<proteinExistence type="inferred from homology"/>
<keyword evidence="11" id="KW-1185">Reference proteome</keyword>
<keyword evidence="7" id="KW-0233">DNA recombination</keyword>
<keyword evidence="7" id="KW-0235">DNA replication</keyword>
<gene>
    <name evidence="7" type="primary">sbcD</name>
    <name evidence="10" type="ORF">VB738_08250</name>
</gene>
<dbReference type="InterPro" id="IPR004593">
    <property type="entry name" value="SbcD"/>
</dbReference>
<dbReference type="EMBL" id="JAYGHX010000004">
    <property type="protein sequence ID" value="MEA5391253.1"/>
    <property type="molecule type" value="Genomic_DNA"/>
</dbReference>
<reference evidence="10 11" key="1">
    <citation type="submission" date="2023-12" db="EMBL/GenBank/DDBJ databases">
        <title>Baltic Sea Cyanobacteria.</title>
        <authorList>
            <person name="Delbaje E."/>
            <person name="Fewer D.P."/>
            <person name="Shishido T.K."/>
        </authorList>
    </citation>
    <scope>NUCLEOTIDE SEQUENCE [LARGE SCALE GENOMIC DNA]</scope>
    <source>
        <strain evidence="10 11">UHCC 0139</strain>
    </source>
</reference>
<dbReference type="Pfam" id="PF00149">
    <property type="entry name" value="Metallophos"/>
    <property type="match status" value="1"/>
</dbReference>
<comment type="subunit">
    <text evidence="2 7">Heterodimer of SbcC and SbcD.</text>
</comment>
<dbReference type="InterPro" id="IPR029052">
    <property type="entry name" value="Metallo-depent_PP-like"/>
</dbReference>
<keyword evidence="6 7" id="KW-0269">Exonuclease</keyword>
<dbReference type="CDD" id="cd00840">
    <property type="entry name" value="MPP_Mre11_N"/>
    <property type="match status" value="1"/>
</dbReference>
<feature type="domain" description="Nuclease SbcCD subunit D C-terminal" evidence="9">
    <location>
        <begin position="318"/>
        <end position="407"/>
    </location>
</feature>
<accession>A0ABU5RU33</accession>
<comment type="function">
    <text evidence="7">SbcCD cleaves DNA hairpin structures. These structures can inhibit DNA replication and are intermediates in certain DNA recombination reactions. The complex acts as a 3'-&gt;5' double strand exonuclease that can open hairpins. It also has a 5' single-strand endonuclease activity.</text>
</comment>
<dbReference type="GO" id="GO:0004527">
    <property type="term" value="F:exonuclease activity"/>
    <property type="evidence" value="ECO:0007669"/>
    <property type="project" value="UniProtKB-KW"/>
</dbReference>
<evidence type="ECO:0000256" key="4">
    <source>
        <dbReference type="ARBA" id="ARBA00022722"/>
    </source>
</evidence>
<organism evidence="10 11">
    <name type="scientific">Cyanobium gracile UHCC 0139</name>
    <dbReference type="NCBI Taxonomy" id="3110308"/>
    <lineage>
        <taxon>Bacteria</taxon>
        <taxon>Bacillati</taxon>
        <taxon>Cyanobacteriota</taxon>
        <taxon>Cyanophyceae</taxon>
        <taxon>Synechococcales</taxon>
        <taxon>Prochlorococcaceae</taxon>
        <taxon>Cyanobium</taxon>
    </lineage>
</organism>
<dbReference type="PANTHER" id="PTHR30337">
    <property type="entry name" value="COMPONENT OF ATP-DEPENDENT DSDNA EXONUCLEASE"/>
    <property type="match status" value="1"/>
</dbReference>
<dbReference type="RefSeq" id="WP_323305295.1">
    <property type="nucleotide sequence ID" value="NZ_JAYGHX010000004.1"/>
</dbReference>
<evidence type="ECO:0000256" key="3">
    <source>
        <dbReference type="ARBA" id="ARBA00013365"/>
    </source>
</evidence>
<evidence type="ECO:0000259" key="8">
    <source>
        <dbReference type="Pfam" id="PF00149"/>
    </source>
</evidence>
<evidence type="ECO:0000256" key="5">
    <source>
        <dbReference type="ARBA" id="ARBA00022801"/>
    </source>
</evidence>
<dbReference type="Pfam" id="PF12320">
    <property type="entry name" value="SbcD_C"/>
    <property type="match status" value="1"/>
</dbReference>
<evidence type="ECO:0000256" key="6">
    <source>
        <dbReference type="ARBA" id="ARBA00022839"/>
    </source>
</evidence>
<dbReference type="SUPFAM" id="SSF56300">
    <property type="entry name" value="Metallo-dependent phosphatases"/>
    <property type="match status" value="1"/>
</dbReference>
<evidence type="ECO:0000256" key="7">
    <source>
        <dbReference type="RuleBase" id="RU363069"/>
    </source>
</evidence>
<name>A0ABU5RU33_9CYAN</name>
<comment type="caution">
    <text evidence="10">The sequence shown here is derived from an EMBL/GenBank/DDBJ whole genome shotgun (WGS) entry which is preliminary data.</text>
</comment>
<dbReference type="Gene3D" id="3.60.21.10">
    <property type="match status" value="1"/>
</dbReference>
<keyword evidence="7" id="KW-0255">Endonuclease</keyword>
<keyword evidence="5 7" id="KW-0378">Hydrolase</keyword>
<evidence type="ECO:0000259" key="9">
    <source>
        <dbReference type="Pfam" id="PF12320"/>
    </source>
</evidence>
<dbReference type="InterPro" id="IPR041796">
    <property type="entry name" value="Mre11_N"/>
</dbReference>
<dbReference type="InterPro" id="IPR026843">
    <property type="entry name" value="SbcD_C"/>
</dbReference>
<protein>
    <recommendedName>
        <fullName evidence="3 7">Nuclease SbcCD subunit D</fullName>
    </recommendedName>
</protein>
<evidence type="ECO:0000313" key="11">
    <source>
        <dbReference type="Proteomes" id="UP001304461"/>
    </source>
</evidence>
<dbReference type="Proteomes" id="UP001304461">
    <property type="component" value="Unassembled WGS sequence"/>
</dbReference>
<dbReference type="NCBIfam" id="TIGR00619">
    <property type="entry name" value="sbcd"/>
    <property type="match status" value="1"/>
</dbReference>
<dbReference type="InterPro" id="IPR050535">
    <property type="entry name" value="DNA_Repair-Maintenance_Comp"/>
</dbReference>
<evidence type="ECO:0000256" key="1">
    <source>
        <dbReference type="ARBA" id="ARBA00010555"/>
    </source>
</evidence>
<dbReference type="InterPro" id="IPR004843">
    <property type="entry name" value="Calcineurin-like_PHP"/>
</dbReference>
<feature type="domain" description="Calcineurin-like phosphoesterase" evidence="8">
    <location>
        <begin position="47"/>
        <end position="266"/>
    </location>
</feature>
<evidence type="ECO:0000256" key="2">
    <source>
        <dbReference type="ARBA" id="ARBA00011322"/>
    </source>
</evidence>
<evidence type="ECO:0000313" key="10">
    <source>
        <dbReference type="EMBL" id="MEA5391253.1"/>
    </source>
</evidence>
<keyword evidence="4 7" id="KW-0540">Nuclease</keyword>
<sequence length="433" mass="46322">MPAASIRSRFPAPLQALQSLADACAASPPARNGTALLAVGLRSLAPMRLLHTSDWHLGRRFHGASLLEEQEAAIERIAELARAHAVDAVLIAGDLYDRAIPPTEAVDLFNRALARLSRDGTAVVAIAGNHDSHVRVSVYDPLLSAFGVTVRGDVGRATEPVLVTPRDGGAPVAIYPLPYLEPAVDGPTLAGAPLRLRHEEVTRLAIEGIHADRRERPPHRAVLVAHTFVAGGETSESERELTIGNVDRVSVAAFAGFDYVALGHLHASQQLDGPRVAYSGTPLAYSFSEERHVKSVRIVELAADGTPSVEVVPLGVGRRLCTLRGPIDELCGDPRHAAASEARVRAILTDDTLPLQAMARLRARFPHIAELRHEPPEVARAGDAERHRQVRQARSPLELATAFFTDQQGRAATAAEAGLLEAALDAAERGGER</sequence>
<dbReference type="PANTHER" id="PTHR30337:SF0">
    <property type="entry name" value="NUCLEASE SBCCD SUBUNIT D"/>
    <property type="match status" value="1"/>
</dbReference>